<dbReference type="InterPro" id="IPR029063">
    <property type="entry name" value="SAM-dependent_MTases_sf"/>
</dbReference>
<dbReference type="FunFam" id="2.40.50.140:FF:000097">
    <property type="entry name" value="23S rRNA (uracil(1939)-C(5))-methyltransferase RlmD"/>
    <property type="match status" value="1"/>
</dbReference>
<dbReference type="GO" id="GO:0070475">
    <property type="term" value="P:rRNA base methylation"/>
    <property type="evidence" value="ECO:0007669"/>
    <property type="project" value="TreeGrafter"/>
</dbReference>
<feature type="active site" evidence="5">
    <location>
        <position position="410"/>
    </location>
</feature>
<dbReference type="STRING" id="1817814.A2V81_05060"/>
<evidence type="ECO:0000256" key="1">
    <source>
        <dbReference type="ARBA" id="ARBA00022603"/>
    </source>
</evidence>
<dbReference type="PROSITE" id="PS51687">
    <property type="entry name" value="SAM_MT_RNA_M5U"/>
    <property type="match status" value="1"/>
</dbReference>
<dbReference type="EMBL" id="MEWR01000023">
    <property type="protein sequence ID" value="OGC81614.1"/>
    <property type="molecule type" value="Genomic_DNA"/>
</dbReference>
<dbReference type="FunFam" id="3.40.50.150:FF:000009">
    <property type="entry name" value="23S rRNA (Uracil(1939)-C(5))-methyltransferase RlmD"/>
    <property type="match status" value="1"/>
</dbReference>
<accession>A0A1F4XJ42</accession>
<evidence type="ECO:0000313" key="7">
    <source>
        <dbReference type="EMBL" id="OGC81614.1"/>
    </source>
</evidence>
<keyword evidence="1 4" id="KW-0489">Methyltransferase</keyword>
<protein>
    <submittedName>
        <fullName evidence="7">23S rRNA (Uracil-5-)-methyltransferase RumA</fullName>
    </submittedName>
</protein>
<dbReference type="InterPro" id="IPR012340">
    <property type="entry name" value="NA-bd_OB-fold"/>
</dbReference>
<reference evidence="7 8" key="1">
    <citation type="journal article" date="2016" name="Nat. Commun.">
        <title>Thousands of microbial genomes shed light on interconnected biogeochemical processes in an aquifer system.</title>
        <authorList>
            <person name="Anantharaman K."/>
            <person name="Brown C.T."/>
            <person name="Hug L.A."/>
            <person name="Sharon I."/>
            <person name="Castelle C.J."/>
            <person name="Probst A.J."/>
            <person name="Thomas B.C."/>
            <person name="Singh A."/>
            <person name="Wilkins M.J."/>
            <person name="Karaoz U."/>
            <person name="Brodie E.L."/>
            <person name="Williams K.H."/>
            <person name="Hubbard S.S."/>
            <person name="Banfield J.F."/>
        </authorList>
    </citation>
    <scope>NUCLEOTIDE SEQUENCE [LARGE SCALE GENOMIC DNA]</scope>
</reference>
<name>A0A1F4XJ42_9BACT</name>
<feature type="binding site" evidence="4">
    <location>
        <position position="288"/>
    </location>
    <ligand>
        <name>S-adenosyl-L-methionine</name>
        <dbReference type="ChEBI" id="CHEBI:59789"/>
    </ligand>
</feature>
<dbReference type="PROSITE" id="PS01230">
    <property type="entry name" value="TRMA_1"/>
    <property type="match status" value="1"/>
</dbReference>
<feature type="binding site" evidence="4">
    <location>
        <position position="317"/>
    </location>
    <ligand>
        <name>S-adenosyl-L-methionine</name>
        <dbReference type="ChEBI" id="CHEBI:59789"/>
    </ligand>
</feature>
<gene>
    <name evidence="7" type="ORF">A2V81_05060</name>
</gene>
<dbReference type="SUPFAM" id="SSF50249">
    <property type="entry name" value="Nucleic acid-binding proteins"/>
    <property type="match status" value="1"/>
</dbReference>
<dbReference type="Gene3D" id="3.40.50.150">
    <property type="entry name" value="Vaccinia Virus protein VP39"/>
    <property type="match status" value="1"/>
</dbReference>
<feature type="binding site" evidence="4">
    <location>
        <position position="338"/>
    </location>
    <ligand>
        <name>S-adenosyl-L-methionine</name>
        <dbReference type="ChEBI" id="CHEBI:59789"/>
    </ligand>
</feature>
<sequence length="453" mass="50871">MFKKNQIIDIKTEKLAFGGLGVATHEGLKIFVAGTVPGDEAKIRISKKKKNYAEGRIVELLKPSTKRIQAKCKHFGVCGGCTWQFLSYEDQLFYKEQIVKESLEHLGGFKDVSVNKIIGCANPWNYRNKMEFSFAYNEQKEVSLGLHPKGYHYDVFELTECHLPSPVYAQIVSTVRTWARENKVPVYESKTEQGLLTNLVIRHNQAGDHLINIITRKGALPNTHELKEALKDFNIVAAFHTQVNALTGKSTTRITGKLWGEEHLQETLNLPEPWGKLQFKIYPDAFFQPNPDQAKILYQLALEAANIQPTDTVLDLYCGTGTLGLFASRKAKRVIGIDNVPDAIKSAEANAIDNQISNAEFFVGDAAEKLKELNLQAEIALVDPPRAGLMPQAVELIGKLPLERLVYVSCNPTTQARDLKELAKYGFVIKSVQPVDMFPHTYHIENVVVFEKF</sequence>
<comment type="similarity">
    <text evidence="4">Belongs to the class I-like SAM-binding methyltransferase superfamily. RNA M5U methyltransferase family.</text>
</comment>
<evidence type="ECO:0000256" key="3">
    <source>
        <dbReference type="ARBA" id="ARBA00022691"/>
    </source>
</evidence>
<dbReference type="InterPro" id="IPR030391">
    <property type="entry name" value="MeTrfase_TrmA_CS"/>
</dbReference>
<dbReference type="PROSITE" id="PS50926">
    <property type="entry name" value="TRAM"/>
    <property type="match status" value="1"/>
</dbReference>
<dbReference type="Proteomes" id="UP000177614">
    <property type="component" value="Unassembled WGS sequence"/>
</dbReference>
<dbReference type="Pfam" id="PF01938">
    <property type="entry name" value="TRAM"/>
    <property type="match status" value="1"/>
</dbReference>
<evidence type="ECO:0000256" key="5">
    <source>
        <dbReference type="PROSITE-ProRule" id="PRU10015"/>
    </source>
</evidence>
<keyword evidence="3 4" id="KW-0949">S-adenosyl-L-methionine</keyword>
<dbReference type="InterPro" id="IPR030390">
    <property type="entry name" value="MeTrfase_TrmA_AS"/>
</dbReference>
<dbReference type="GO" id="GO:0070041">
    <property type="term" value="F:rRNA (uridine-C5-)-methyltransferase activity"/>
    <property type="evidence" value="ECO:0007669"/>
    <property type="project" value="TreeGrafter"/>
</dbReference>
<dbReference type="InterPro" id="IPR002792">
    <property type="entry name" value="TRAM_dom"/>
</dbReference>
<feature type="active site" description="Nucleophile" evidence="4">
    <location>
        <position position="410"/>
    </location>
</feature>
<dbReference type="PANTHER" id="PTHR11061:SF30">
    <property type="entry name" value="TRNA (URACIL(54)-C(5))-METHYLTRANSFERASE"/>
    <property type="match status" value="1"/>
</dbReference>
<feature type="domain" description="TRAM" evidence="6">
    <location>
        <begin position="1"/>
        <end position="59"/>
    </location>
</feature>
<dbReference type="NCBIfam" id="TIGR00479">
    <property type="entry name" value="rumA"/>
    <property type="match status" value="1"/>
</dbReference>
<evidence type="ECO:0000313" key="8">
    <source>
        <dbReference type="Proteomes" id="UP000177614"/>
    </source>
</evidence>
<keyword evidence="2 4" id="KW-0808">Transferase</keyword>
<dbReference type="AlphaFoldDB" id="A0A1F4XJ42"/>
<dbReference type="Pfam" id="PF05958">
    <property type="entry name" value="tRNA_U5-meth_tr"/>
    <property type="match status" value="1"/>
</dbReference>
<proteinExistence type="inferred from homology"/>
<dbReference type="PANTHER" id="PTHR11061">
    <property type="entry name" value="RNA M5U METHYLTRANSFERASE"/>
    <property type="match status" value="1"/>
</dbReference>
<dbReference type="CDD" id="cd02440">
    <property type="entry name" value="AdoMet_MTases"/>
    <property type="match status" value="1"/>
</dbReference>
<dbReference type="InterPro" id="IPR010280">
    <property type="entry name" value="U5_MeTrfase_fam"/>
</dbReference>
<dbReference type="SUPFAM" id="SSF53335">
    <property type="entry name" value="S-adenosyl-L-methionine-dependent methyltransferases"/>
    <property type="match status" value="1"/>
</dbReference>
<dbReference type="Gene3D" id="2.40.50.140">
    <property type="entry name" value="Nucleic acid-binding proteins"/>
    <property type="match status" value="1"/>
</dbReference>
<dbReference type="PROSITE" id="PS01231">
    <property type="entry name" value="TRMA_2"/>
    <property type="match status" value="1"/>
</dbReference>
<comment type="caution">
    <text evidence="7">The sequence shown here is derived from an EMBL/GenBank/DDBJ whole genome shotgun (WGS) entry which is preliminary data.</text>
</comment>
<evidence type="ECO:0000259" key="6">
    <source>
        <dbReference type="PROSITE" id="PS50926"/>
    </source>
</evidence>
<organism evidence="7 8">
    <name type="scientific">Candidatus Abawacabacteria bacterium RBG_16_42_10</name>
    <dbReference type="NCBI Taxonomy" id="1817814"/>
    <lineage>
        <taxon>Bacteria</taxon>
        <taxon>Candidatus Abawacaibacteriota</taxon>
    </lineage>
</organism>
<feature type="binding site" evidence="4">
    <location>
        <position position="383"/>
    </location>
    <ligand>
        <name>S-adenosyl-L-methionine</name>
        <dbReference type="ChEBI" id="CHEBI:59789"/>
    </ligand>
</feature>
<dbReference type="Gene3D" id="2.40.50.1070">
    <property type="match status" value="1"/>
</dbReference>
<evidence type="ECO:0000256" key="4">
    <source>
        <dbReference type="PROSITE-ProRule" id="PRU01024"/>
    </source>
</evidence>
<evidence type="ECO:0000256" key="2">
    <source>
        <dbReference type="ARBA" id="ARBA00022679"/>
    </source>
</evidence>